<accession>A0ACC2MV31</accession>
<comment type="caution">
    <text evidence="1">The sequence shown here is derived from an EMBL/GenBank/DDBJ whole genome shotgun (WGS) entry which is preliminary data.</text>
</comment>
<keyword evidence="2" id="KW-1185">Reference proteome</keyword>
<organism evidence="1 2">
    <name type="scientific">Persea americana</name>
    <name type="common">Avocado</name>
    <dbReference type="NCBI Taxonomy" id="3435"/>
    <lineage>
        <taxon>Eukaryota</taxon>
        <taxon>Viridiplantae</taxon>
        <taxon>Streptophyta</taxon>
        <taxon>Embryophyta</taxon>
        <taxon>Tracheophyta</taxon>
        <taxon>Spermatophyta</taxon>
        <taxon>Magnoliopsida</taxon>
        <taxon>Magnoliidae</taxon>
        <taxon>Laurales</taxon>
        <taxon>Lauraceae</taxon>
        <taxon>Persea</taxon>
    </lineage>
</organism>
<protein>
    <submittedName>
        <fullName evidence="1">Uncharacterized protein</fullName>
    </submittedName>
</protein>
<evidence type="ECO:0000313" key="1">
    <source>
        <dbReference type="EMBL" id="KAJ8649546.1"/>
    </source>
</evidence>
<sequence length="294" mass="32996">MIPDSGHQILYACVCSGTTILSDFSSGDTDLKTLALKCIERTPPFHLLYSYTAGKRIYCFLIEDPFVFFAIIDEGFGKDQGFVFLDRLKSSFASFWKRQSIKSTDQLNSLCFQEEFGTVFRSLMHLSGEADQITKRNPDPIDRENAGAIRSPLLLDKQISNGDGEIGDVSVENVSDRTFSSNEIREGSLLPEKDGGSGVVDGGWRQARRIWKKQPVVWYLGAVALTCILLLICNSLDFSYSFPSAGRCCNQRCKIDYWWEMEVVFDFGKIGFLSLLAGAIFWDSEMHLGSLFEA</sequence>
<gene>
    <name evidence="1" type="ORF">MRB53_002569</name>
</gene>
<reference evidence="1 2" key="1">
    <citation type="journal article" date="2022" name="Hortic Res">
        <title>A haplotype resolved chromosomal level avocado genome allows analysis of novel avocado genes.</title>
        <authorList>
            <person name="Nath O."/>
            <person name="Fletcher S.J."/>
            <person name="Hayward A."/>
            <person name="Shaw L.M."/>
            <person name="Masouleh A.K."/>
            <person name="Furtado A."/>
            <person name="Henry R.J."/>
            <person name="Mitter N."/>
        </authorList>
    </citation>
    <scope>NUCLEOTIDE SEQUENCE [LARGE SCALE GENOMIC DNA]</scope>
    <source>
        <strain evidence="2">cv. Hass</strain>
    </source>
</reference>
<proteinExistence type="predicted"/>
<dbReference type="EMBL" id="CM056809">
    <property type="protein sequence ID" value="KAJ8649546.1"/>
    <property type="molecule type" value="Genomic_DNA"/>
</dbReference>
<name>A0ACC2MV31_PERAE</name>
<dbReference type="Proteomes" id="UP001234297">
    <property type="component" value="Chromosome 1"/>
</dbReference>
<evidence type="ECO:0000313" key="2">
    <source>
        <dbReference type="Proteomes" id="UP001234297"/>
    </source>
</evidence>